<dbReference type="RefSeq" id="WP_074915613.1">
    <property type="nucleotide sequence ID" value="NZ_CP070505.1"/>
</dbReference>
<dbReference type="Gene3D" id="3.10.180.10">
    <property type="entry name" value="2,3-Dihydroxybiphenyl 1,2-Dioxygenase, domain 1"/>
    <property type="match status" value="1"/>
</dbReference>
<sequence>MFSHICIGVSDFPRALRFYQPLMDLLGVELRLLDAEKPWAVWQSSPEPRPLLLISTPYDGAAHHSGNGQMVALLAQSRAQVDQAHRLALAQGGRCEGAPGLRVHYHPDYYGAYFRDLDGNKLCVVCHRPE</sequence>
<keyword evidence="4" id="KW-0223">Dioxygenase</keyword>
<dbReference type="InterPro" id="IPR004360">
    <property type="entry name" value="Glyas_Fos-R_dOase_dom"/>
</dbReference>
<dbReference type="OrthoDB" id="9800438at2"/>
<dbReference type="Proteomes" id="UP001161137">
    <property type="component" value="Unassembled WGS sequence"/>
</dbReference>
<dbReference type="InterPro" id="IPR037523">
    <property type="entry name" value="VOC_core"/>
</dbReference>
<dbReference type="CDD" id="cd07262">
    <property type="entry name" value="VOC_like"/>
    <property type="match status" value="1"/>
</dbReference>
<evidence type="ECO:0000313" key="6">
    <source>
        <dbReference type="Proteomes" id="UP000663658"/>
    </source>
</evidence>
<dbReference type="Proteomes" id="UP000182025">
    <property type="component" value="Unassembled WGS sequence"/>
</dbReference>
<dbReference type="PANTHER" id="PTHR35006">
    <property type="entry name" value="GLYOXALASE FAMILY PROTEIN (AFU_ORTHOLOGUE AFUA_5G14830)"/>
    <property type="match status" value="1"/>
</dbReference>
<gene>
    <name evidence="3" type="ORF">JWV26_09810</name>
    <name evidence="2" type="ORF">N5D41_18515</name>
    <name evidence="4" type="ORF">SAMN05216177_105312</name>
</gene>
<accession>A0A1I5TQ34</accession>
<dbReference type="KEGG" id="pty:JWV26_09810"/>
<evidence type="ECO:0000259" key="1">
    <source>
        <dbReference type="PROSITE" id="PS51819"/>
    </source>
</evidence>
<reference evidence="3 6" key="3">
    <citation type="submission" date="2021-02" db="EMBL/GenBank/DDBJ databases">
        <title>Whole genome sequencing of Pseudomonas alcaliphila strain SM2.</title>
        <authorList>
            <person name="Alshamsi M.S."/>
            <person name="Sudalaimuthuasari N."/>
            <person name="Kundu B."/>
            <person name="AlMaskari R.S."/>
            <person name="Elmahi Y."/>
            <person name="Mundra S."/>
            <person name="Chandran S."/>
            <person name="Malik S."/>
            <person name="Hazzouri K.M."/>
            <person name="Amiri K.M.A."/>
        </authorList>
    </citation>
    <scope>NUCLEOTIDE SEQUENCE [LARGE SCALE GENOMIC DNA]</scope>
    <source>
        <strain evidence="3 6">SM2</strain>
    </source>
</reference>
<dbReference type="PROSITE" id="PS51819">
    <property type="entry name" value="VOC"/>
    <property type="match status" value="1"/>
</dbReference>
<evidence type="ECO:0000313" key="2">
    <source>
        <dbReference type="EMBL" id="MDH0703481.1"/>
    </source>
</evidence>
<protein>
    <submittedName>
        <fullName evidence="4">Catechol 2,3-dioxygenase</fullName>
    </submittedName>
    <submittedName>
        <fullName evidence="2">VOC family protein</fullName>
    </submittedName>
</protein>
<dbReference type="Proteomes" id="UP000663658">
    <property type="component" value="Chromosome"/>
</dbReference>
<dbReference type="GO" id="GO:0051213">
    <property type="term" value="F:dioxygenase activity"/>
    <property type="evidence" value="ECO:0007669"/>
    <property type="project" value="UniProtKB-KW"/>
</dbReference>
<dbReference type="EMBL" id="FOXK01000005">
    <property type="protein sequence ID" value="SFP85160.1"/>
    <property type="molecule type" value="Genomic_DNA"/>
</dbReference>
<dbReference type="EMBL" id="CP070505">
    <property type="protein sequence ID" value="QSL94630.1"/>
    <property type="molecule type" value="Genomic_DNA"/>
</dbReference>
<proteinExistence type="predicted"/>
<reference evidence="4" key="1">
    <citation type="submission" date="2016-10" db="EMBL/GenBank/DDBJ databases">
        <authorList>
            <person name="de Groot N.N."/>
        </authorList>
    </citation>
    <scope>NUCLEOTIDE SEQUENCE [LARGE SCALE GENOMIC DNA]</scope>
    <source>
        <strain evidence="4">JCM 15604</strain>
    </source>
</reference>
<evidence type="ECO:0000313" key="4">
    <source>
        <dbReference type="EMBL" id="SFP85160.1"/>
    </source>
</evidence>
<organism evidence="4 5">
    <name type="scientific">Ectopseudomonas toyotomiensis</name>
    <dbReference type="NCBI Taxonomy" id="554344"/>
    <lineage>
        <taxon>Bacteria</taxon>
        <taxon>Pseudomonadati</taxon>
        <taxon>Pseudomonadota</taxon>
        <taxon>Gammaproteobacteria</taxon>
        <taxon>Pseudomonadales</taxon>
        <taxon>Pseudomonadaceae</taxon>
        <taxon>Ectopseudomonas</taxon>
    </lineage>
</organism>
<dbReference type="PANTHER" id="PTHR35006:SF1">
    <property type="entry name" value="BLL2941 PROTEIN"/>
    <property type="match status" value="1"/>
</dbReference>
<dbReference type="Pfam" id="PF00903">
    <property type="entry name" value="Glyoxalase"/>
    <property type="match status" value="1"/>
</dbReference>
<dbReference type="InterPro" id="IPR029068">
    <property type="entry name" value="Glyas_Bleomycin-R_OHBP_Dase"/>
</dbReference>
<dbReference type="SUPFAM" id="SSF54593">
    <property type="entry name" value="Glyoxalase/Bleomycin resistance protein/Dihydroxybiphenyl dioxygenase"/>
    <property type="match status" value="1"/>
</dbReference>
<reference evidence="5" key="2">
    <citation type="submission" date="2016-10" db="EMBL/GenBank/DDBJ databases">
        <authorList>
            <person name="Varghese N."/>
            <person name="Submissions S."/>
        </authorList>
    </citation>
    <scope>NUCLEOTIDE SEQUENCE [LARGE SCALE GENOMIC DNA]</scope>
    <source>
        <strain evidence="5">JCM 15604</strain>
    </source>
</reference>
<reference evidence="2" key="4">
    <citation type="submission" date="2022-09" db="EMBL/GenBank/DDBJ databases">
        <title>Intensive care unit water sources are persistently colonized with multi-drug resistant bacteria and are the site of extensive horizontal gene transfer of antibiotic resistance genes.</title>
        <authorList>
            <person name="Diorio-Toth L."/>
        </authorList>
    </citation>
    <scope>NUCLEOTIDE SEQUENCE</scope>
    <source>
        <strain evidence="2">GD03863</strain>
    </source>
</reference>
<dbReference type="AlphaFoldDB" id="A0A1I5TQ34"/>
<name>A0A1I5TQ34_9GAMM</name>
<dbReference type="EMBL" id="JAOCDH010000023">
    <property type="protein sequence ID" value="MDH0703481.1"/>
    <property type="molecule type" value="Genomic_DNA"/>
</dbReference>
<keyword evidence="5" id="KW-1185">Reference proteome</keyword>
<evidence type="ECO:0000313" key="5">
    <source>
        <dbReference type="Proteomes" id="UP000182025"/>
    </source>
</evidence>
<keyword evidence="4" id="KW-0560">Oxidoreductase</keyword>
<evidence type="ECO:0000313" key="3">
    <source>
        <dbReference type="EMBL" id="QSL94630.1"/>
    </source>
</evidence>
<feature type="domain" description="VOC" evidence="1">
    <location>
        <begin position="1"/>
        <end position="127"/>
    </location>
</feature>